<protein>
    <submittedName>
        <fullName evidence="1">Uncharacterized protein</fullName>
    </submittedName>
</protein>
<sequence length="148" mass="15733">MDVVAGGVPGPRCVLRRVVNATQPVAADEVRIHSLNLVEVQLQPRCDHQVIIVDPVAPGGLNLIAVRMEGDDVVLDPFRTVRHVAGVSVLDVIRFPNARGNQCQSGLIKVDLLTVDECDPRAVELAVEPCGNRQTGRAGPGDHDPGVG</sequence>
<proteinExistence type="predicted"/>
<keyword evidence="2" id="KW-1185">Reference proteome</keyword>
<organism evidence="1 2">
    <name type="scientific">Spiribacter curvatus</name>
    <dbReference type="NCBI Taxonomy" id="1335757"/>
    <lineage>
        <taxon>Bacteria</taxon>
        <taxon>Pseudomonadati</taxon>
        <taxon>Pseudomonadota</taxon>
        <taxon>Gammaproteobacteria</taxon>
        <taxon>Chromatiales</taxon>
        <taxon>Ectothiorhodospiraceae</taxon>
        <taxon>Spiribacter</taxon>
    </lineage>
</organism>
<gene>
    <name evidence="1" type="ORF">SPICUR_06935</name>
</gene>
<dbReference type="AlphaFoldDB" id="U5T4Y5"/>
<accession>U5T4Y5</accession>
<dbReference type="HOGENOM" id="CLU_1757684_0_0_6"/>
<name>U5T4Y5_9GAMM</name>
<dbReference type="Proteomes" id="UP000017640">
    <property type="component" value="Chromosome"/>
</dbReference>
<dbReference type="KEGG" id="spiu:SPICUR_06935"/>
<reference evidence="1 2" key="1">
    <citation type="journal article" date="2013" name="BMC Genomics">
        <title>Genomes of "Spiribacter", a streamlined, successful halophilic bacterium.</title>
        <authorList>
            <person name="Lopez-Perez M."/>
            <person name="Ghai R."/>
            <person name="Leon M.J."/>
            <person name="Rodriguez-Olmos A."/>
            <person name="Copa-Patino J.L."/>
            <person name="Soliveri J."/>
            <person name="Sanchez-Porro C."/>
            <person name="Ventosa A."/>
            <person name="Rodriguez-Valera F."/>
        </authorList>
    </citation>
    <scope>NUCLEOTIDE SEQUENCE [LARGE SCALE GENOMIC DNA]</scope>
    <source>
        <strain evidence="1 2">UAH-SP71</strain>
    </source>
</reference>
<dbReference type="STRING" id="1335757.SPICUR_06935"/>
<dbReference type="EMBL" id="CP005990">
    <property type="protein sequence ID" value="AGY92351.1"/>
    <property type="molecule type" value="Genomic_DNA"/>
</dbReference>
<evidence type="ECO:0000313" key="1">
    <source>
        <dbReference type="EMBL" id="AGY92351.1"/>
    </source>
</evidence>
<evidence type="ECO:0000313" key="2">
    <source>
        <dbReference type="Proteomes" id="UP000017640"/>
    </source>
</evidence>